<dbReference type="Pfam" id="PF04505">
    <property type="entry name" value="CD225"/>
    <property type="match status" value="1"/>
</dbReference>
<name>A0A1H3H8W5_9PSEU</name>
<gene>
    <name evidence="7" type="ORF">SAMN05421504_104566</name>
</gene>
<dbReference type="PANTHER" id="PTHR14948:SF25">
    <property type="entry name" value="DUF4190 DOMAIN-CONTAINING PROTEIN"/>
    <property type="match status" value="1"/>
</dbReference>
<evidence type="ECO:0000256" key="6">
    <source>
        <dbReference type="SAM" id="Phobius"/>
    </source>
</evidence>
<reference evidence="7 8" key="1">
    <citation type="submission" date="2016-10" db="EMBL/GenBank/DDBJ databases">
        <authorList>
            <person name="de Groot N.N."/>
        </authorList>
    </citation>
    <scope>NUCLEOTIDE SEQUENCE [LARGE SCALE GENOMIC DNA]</scope>
    <source>
        <strain evidence="7 8">CPCC 202699</strain>
    </source>
</reference>
<evidence type="ECO:0000313" key="7">
    <source>
        <dbReference type="EMBL" id="SDY11847.1"/>
    </source>
</evidence>
<evidence type="ECO:0000256" key="2">
    <source>
        <dbReference type="ARBA" id="ARBA00022692"/>
    </source>
</evidence>
<dbReference type="RefSeq" id="WP_091291497.1">
    <property type="nucleotide sequence ID" value="NZ_FNON01000004.1"/>
</dbReference>
<keyword evidence="8" id="KW-1185">Reference proteome</keyword>
<feature type="transmembrane region" description="Helical" evidence="6">
    <location>
        <begin position="38"/>
        <end position="56"/>
    </location>
</feature>
<protein>
    <submittedName>
        <fullName evidence="7">Interferon-induced transmembrane protein</fullName>
    </submittedName>
</protein>
<keyword evidence="3 6" id="KW-1133">Transmembrane helix</keyword>
<feature type="region of interest" description="Disordered" evidence="5">
    <location>
        <begin position="1"/>
        <end position="23"/>
    </location>
</feature>
<keyword evidence="2 6" id="KW-0812">Transmembrane</keyword>
<organism evidence="7 8">
    <name type="scientific">Amycolatopsis xylanica</name>
    <dbReference type="NCBI Taxonomy" id="589385"/>
    <lineage>
        <taxon>Bacteria</taxon>
        <taxon>Bacillati</taxon>
        <taxon>Actinomycetota</taxon>
        <taxon>Actinomycetes</taxon>
        <taxon>Pseudonocardiales</taxon>
        <taxon>Pseudonocardiaceae</taxon>
        <taxon>Amycolatopsis</taxon>
    </lineage>
</organism>
<evidence type="ECO:0000313" key="8">
    <source>
        <dbReference type="Proteomes" id="UP000199515"/>
    </source>
</evidence>
<dbReference type="InterPro" id="IPR051423">
    <property type="entry name" value="CD225/Dispanin"/>
</dbReference>
<evidence type="ECO:0000256" key="1">
    <source>
        <dbReference type="ARBA" id="ARBA00004370"/>
    </source>
</evidence>
<proteinExistence type="predicted"/>
<feature type="transmembrane region" description="Helical" evidence="6">
    <location>
        <begin position="84"/>
        <end position="117"/>
    </location>
</feature>
<accession>A0A1H3H8W5</accession>
<dbReference type="OrthoDB" id="9815705at2"/>
<dbReference type="AlphaFoldDB" id="A0A1H3H8W5"/>
<dbReference type="PANTHER" id="PTHR14948">
    <property type="entry name" value="NG5"/>
    <property type="match status" value="1"/>
</dbReference>
<evidence type="ECO:0000256" key="4">
    <source>
        <dbReference type="ARBA" id="ARBA00023136"/>
    </source>
</evidence>
<comment type="subcellular location">
    <subcellularLocation>
        <location evidence="1">Membrane</location>
    </subcellularLocation>
</comment>
<dbReference type="STRING" id="589385.SAMN05421504_104566"/>
<dbReference type="Proteomes" id="UP000199515">
    <property type="component" value="Unassembled WGS sequence"/>
</dbReference>
<evidence type="ECO:0000256" key="3">
    <source>
        <dbReference type="ARBA" id="ARBA00022989"/>
    </source>
</evidence>
<dbReference type="GO" id="GO:0016020">
    <property type="term" value="C:membrane"/>
    <property type="evidence" value="ECO:0007669"/>
    <property type="project" value="UniProtKB-SubCell"/>
</dbReference>
<feature type="compositionally biased region" description="Pro residues" evidence="5">
    <location>
        <begin position="9"/>
        <end position="23"/>
    </location>
</feature>
<keyword evidence="4 6" id="KW-0472">Membrane</keyword>
<dbReference type="InterPro" id="IPR007593">
    <property type="entry name" value="CD225/Dispanin_fam"/>
</dbReference>
<sequence length="118" mass="12146">MTDPYGQPYGPPAPFGQPAYGGPPPPGADINAIPDYKGWAIGSIFLFLIVGIFALMKSNEVGTYKLQGNYSMALEASKATKTLCLIATIVGGLSCLAIIAVFVVVIIAATAVCAGAYC</sequence>
<evidence type="ECO:0000256" key="5">
    <source>
        <dbReference type="SAM" id="MobiDB-lite"/>
    </source>
</evidence>
<dbReference type="EMBL" id="FNON01000004">
    <property type="protein sequence ID" value="SDY11847.1"/>
    <property type="molecule type" value="Genomic_DNA"/>
</dbReference>